<protein>
    <submittedName>
        <fullName evidence="1">Uncharacterized protein</fullName>
    </submittedName>
</protein>
<dbReference type="EMBL" id="JAUEPN010000014">
    <property type="protein sequence ID" value="KAK3290306.1"/>
    <property type="molecule type" value="Genomic_DNA"/>
</dbReference>
<dbReference type="AlphaFoldDB" id="A0AAE0H5M6"/>
<sequence length="212" mass="23027">MYPRGDPRDITRGNGVSPPRGILDLEDLTSCFNFWFWRLAARLEGERANKCRRVAPNLERSQIGESNAVQEIPAMGLGDTSECRGGGQKESDMGLLRASSHQSFSQGARHEAVVGPWGRGSGGSGDRGGQARNLNPSSWSTLAALLFFVWSGLPASRDQGLGSGIGPMRVARRTFPRRGRQPPQFKLLLHLRASGPGFAVQQHAERVTVCFG</sequence>
<evidence type="ECO:0000313" key="2">
    <source>
        <dbReference type="Proteomes" id="UP001278766"/>
    </source>
</evidence>
<evidence type="ECO:0000313" key="1">
    <source>
        <dbReference type="EMBL" id="KAK3290306.1"/>
    </source>
</evidence>
<dbReference type="Proteomes" id="UP001278766">
    <property type="component" value="Unassembled WGS sequence"/>
</dbReference>
<proteinExistence type="predicted"/>
<dbReference type="RefSeq" id="XP_062653820.1">
    <property type="nucleotide sequence ID" value="XM_062808531.1"/>
</dbReference>
<gene>
    <name evidence="1" type="ORF">B0H64DRAFT_62430</name>
</gene>
<comment type="caution">
    <text evidence="1">The sequence shown here is derived from an EMBL/GenBank/DDBJ whole genome shotgun (WGS) entry which is preliminary data.</text>
</comment>
<dbReference type="GeneID" id="87845479"/>
<keyword evidence="2" id="KW-1185">Reference proteome</keyword>
<organism evidence="1 2">
    <name type="scientific">Chaetomium fimeti</name>
    <dbReference type="NCBI Taxonomy" id="1854472"/>
    <lineage>
        <taxon>Eukaryota</taxon>
        <taxon>Fungi</taxon>
        <taxon>Dikarya</taxon>
        <taxon>Ascomycota</taxon>
        <taxon>Pezizomycotina</taxon>
        <taxon>Sordariomycetes</taxon>
        <taxon>Sordariomycetidae</taxon>
        <taxon>Sordariales</taxon>
        <taxon>Chaetomiaceae</taxon>
        <taxon>Chaetomium</taxon>
    </lineage>
</organism>
<reference evidence="1" key="2">
    <citation type="submission" date="2023-06" db="EMBL/GenBank/DDBJ databases">
        <authorList>
            <consortium name="Lawrence Berkeley National Laboratory"/>
            <person name="Haridas S."/>
            <person name="Hensen N."/>
            <person name="Bonometti L."/>
            <person name="Westerberg I."/>
            <person name="Brannstrom I.O."/>
            <person name="Guillou S."/>
            <person name="Cros-Aarteil S."/>
            <person name="Calhoun S."/>
            <person name="Kuo A."/>
            <person name="Mondo S."/>
            <person name="Pangilinan J."/>
            <person name="Riley R."/>
            <person name="Labutti K."/>
            <person name="Andreopoulos B."/>
            <person name="Lipzen A."/>
            <person name="Chen C."/>
            <person name="Yanf M."/>
            <person name="Daum C."/>
            <person name="Ng V."/>
            <person name="Clum A."/>
            <person name="Steindorff A."/>
            <person name="Ohm R."/>
            <person name="Martin F."/>
            <person name="Silar P."/>
            <person name="Natvig D."/>
            <person name="Lalanne C."/>
            <person name="Gautier V."/>
            <person name="Ament-Velasquez S.L."/>
            <person name="Kruys A."/>
            <person name="Hutchinson M.I."/>
            <person name="Powell A.J."/>
            <person name="Barry K."/>
            <person name="Miller A.N."/>
            <person name="Grigoriev I.V."/>
            <person name="Debuchy R."/>
            <person name="Gladieux P."/>
            <person name="Thoren M.H."/>
            <person name="Johannesson H."/>
        </authorList>
    </citation>
    <scope>NUCLEOTIDE SEQUENCE</scope>
    <source>
        <strain evidence="1">CBS 168.71</strain>
    </source>
</reference>
<accession>A0AAE0H5M6</accession>
<name>A0AAE0H5M6_9PEZI</name>
<reference evidence="1" key="1">
    <citation type="journal article" date="2023" name="Mol. Phylogenet. Evol.">
        <title>Genome-scale phylogeny and comparative genomics of the fungal order Sordariales.</title>
        <authorList>
            <person name="Hensen N."/>
            <person name="Bonometti L."/>
            <person name="Westerberg I."/>
            <person name="Brannstrom I.O."/>
            <person name="Guillou S."/>
            <person name="Cros-Aarteil S."/>
            <person name="Calhoun S."/>
            <person name="Haridas S."/>
            <person name="Kuo A."/>
            <person name="Mondo S."/>
            <person name="Pangilinan J."/>
            <person name="Riley R."/>
            <person name="LaButti K."/>
            <person name="Andreopoulos B."/>
            <person name="Lipzen A."/>
            <person name="Chen C."/>
            <person name="Yan M."/>
            <person name="Daum C."/>
            <person name="Ng V."/>
            <person name="Clum A."/>
            <person name="Steindorff A."/>
            <person name="Ohm R.A."/>
            <person name="Martin F."/>
            <person name="Silar P."/>
            <person name="Natvig D.O."/>
            <person name="Lalanne C."/>
            <person name="Gautier V."/>
            <person name="Ament-Velasquez S.L."/>
            <person name="Kruys A."/>
            <person name="Hutchinson M.I."/>
            <person name="Powell A.J."/>
            <person name="Barry K."/>
            <person name="Miller A.N."/>
            <person name="Grigoriev I.V."/>
            <person name="Debuchy R."/>
            <person name="Gladieux P."/>
            <person name="Hiltunen Thoren M."/>
            <person name="Johannesson H."/>
        </authorList>
    </citation>
    <scope>NUCLEOTIDE SEQUENCE</scope>
    <source>
        <strain evidence="1">CBS 168.71</strain>
    </source>
</reference>